<keyword evidence="4" id="KW-0812">Transmembrane</keyword>
<keyword evidence="4" id="KW-1133">Transmembrane helix</keyword>
<evidence type="ECO:0000256" key="2">
    <source>
        <dbReference type="ARBA" id="ARBA00022499"/>
    </source>
</evidence>
<accession>A0AAD3HCL9</accession>
<dbReference type="SMART" id="SM00213">
    <property type="entry name" value="UBQ"/>
    <property type="match status" value="1"/>
</dbReference>
<dbReference type="PROSITE" id="PS50053">
    <property type="entry name" value="UBIQUITIN_2"/>
    <property type="match status" value="1"/>
</dbReference>
<dbReference type="Gene3D" id="3.80.10.10">
    <property type="entry name" value="Ribonuclease Inhibitor"/>
    <property type="match status" value="1"/>
</dbReference>
<dbReference type="Pfam" id="PF13306">
    <property type="entry name" value="LRR_5"/>
    <property type="match status" value="1"/>
</dbReference>
<feature type="region of interest" description="Disordered" evidence="3">
    <location>
        <begin position="887"/>
        <end position="951"/>
    </location>
</feature>
<evidence type="ECO:0000256" key="4">
    <source>
        <dbReference type="SAM" id="Phobius"/>
    </source>
</evidence>
<feature type="compositionally biased region" description="Basic residues" evidence="3">
    <location>
        <begin position="496"/>
        <end position="507"/>
    </location>
</feature>
<dbReference type="PANTHER" id="PTHR10666">
    <property type="entry name" value="UBIQUITIN"/>
    <property type="match status" value="1"/>
</dbReference>
<evidence type="ECO:0000259" key="5">
    <source>
        <dbReference type="PROSITE" id="PS50053"/>
    </source>
</evidence>
<feature type="compositionally biased region" description="Basic residues" evidence="3">
    <location>
        <begin position="521"/>
        <end position="530"/>
    </location>
</feature>
<keyword evidence="2" id="KW-1017">Isopeptide bond</keyword>
<proteinExistence type="inferred from homology"/>
<sequence length="1309" mass="151431">MADTVQRIEYCGFSTCTSLVSIRLSSNLEYIGRCAFHRCWSLPSIFIPPSCRVIDDQAFQICSKLIILSIPRNTQLGHSVIAKTELFEASPFTANRYGLYHGDNESVNDWIKIHHDENEFSLHRACSDSNPRDDVIFEIIKRKGLKAFEQPDRVGVTPSQYLFANPYAEIDENKIVNRCLCWNQVLPKASILERDVSEEIIVWTTFVIAQSFPNILAFPLSIARLLLVAILCFICFSWKYVLPRLATLEQDVAVEIFAWSVYLYKLIMNSFVLEKISKTVYNALFTAAYLVALEFDRRVLALQRNPTFRDAYHVRLMILSRPMLSAWFCAVYGWTSAMYLAAAIADRVAYFHYRNVMGVIKEWFPDPPCKPPDGYIAGIVSFIVLVVYHAGCFLLQTWKTFRIRRDERKGKEFHENAQSTHMQIFVKTLTGKTITVDVEPSDTIDNVKTKIQDKEGIPSEQQILIFARKQLDDGHTLSDYNIQKESTLHLVLHLRGGGKKKKGRKRKKVDEKPKSNGNPSSKKKKPKSKSSKSEGGNGGKPSGRNNTSDKTGAAEVFTVEKEALDKMTDMFNELKPKFQFHPKKERPNTSAGREKARQALFDLSKDNILKKMWETFEKGYGPESDHAREKILNHILNCMVDEEGFQFACQLIVVFLWMFPPDTVEDCSFEYDITDSGEFYFLNPCVNFVFKLLPLAMVAAGIVEEECLHVLYKILFMDICPLQFPSNTFSKIDPTKYDKHPISDTTFENDQRAYTSFREDAQKLIFEIIKTLASESKKDVFVVAVGKHNRNILDDLVNEFEKLRVEYCDHPHYILAYAPPPDRIIAFMRTHIKAILYLFNGEIKEPQEKHVNLMAAFFFSGEINPATMPKNSPEFINWMNNLPQCKPDGSEKKEEWRDVTPQCQPDGSEKKEEWRDVTPQCQPDGSEKKEEWRDVTPQCQPDGSEKKEKWRGKNPSCALTTEEWHSVWYDGEVSSPDKCHDFNRFCTWYELTFGQSYQESILYILREEMKHDEYPCMDEQQSFSQQYQLFASIWELSWLIERLGLNSLEAIPNDALLQLSSEIDGLPFETEFENDDVFELQLHKRLISLACFLGSLQQPSTKQLHTFDSLRNQCIYLLPFLQQQLYDGVTYNPTYGYFEIDLSKDVLIDNGTSKPLNRDRQARNWFFLASDAAKAFDDAYDIQKNFTWEGSYGLSREIEIKALGWASPEIRSDFLRTHCIGFDKKKKCFKALFHIVHIQRQTIHLAYKKSMIEAARECDKAMFASNRVDCLDIPNSRQFIHFYTKVEFVFARNVEIQRRKLTDILKTNK</sequence>
<dbReference type="PRINTS" id="PR00348">
    <property type="entry name" value="UBIQUITIN"/>
</dbReference>
<dbReference type="Proteomes" id="UP001054902">
    <property type="component" value="Unassembled WGS sequence"/>
</dbReference>
<dbReference type="Pfam" id="PF00240">
    <property type="entry name" value="ubiquitin"/>
    <property type="match status" value="1"/>
</dbReference>
<feature type="domain" description="Ubiquitin-like" evidence="5">
    <location>
        <begin position="422"/>
        <end position="497"/>
    </location>
</feature>
<reference evidence="6 7" key="1">
    <citation type="journal article" date="2021" name="Sci. Rep.">
        <title>The genome of the diatom Chaetoceros tenuissimus carries an ancient integrated fragment of an extant virus.</title>
        <authorList>
            <person name="Hongo Y."/>
            <person name="Kimura K."/>
            <person name="Takaki Y."/>
            <person name="Yoshida Y."/>
            <person name="Baba S."/>
            <person name="Kobayashi G."/>
            <person name="Nagasaki K."/>
            <person name="Hano T."/>
            <person name="Tomaru Y."/>
        </authorList>
    </citation>
    <scope>NUCLEOTIDE SEQUENCE [LARGE SCALE GENOMIC DNA]</scope>
    <source>
        <strain evidence="6 7">NIES-3715</strain>
    </source>
</reference>
<dbReference type="InterPro" id="IPR000626">
    <property type="entry name" value="Ubiquitin-like_dom"/>
</dbReference>
<feature type="transmembrane region" description="Helical" evidence="4">
    <location>
        <begin position="375"/>
        <end position="395"/>
    </location>
</feature>
<feature type="region of interest" description="Disordered" evidence="3">
    <location>
        <begin position="493"/>
        <end position="554"/>
    </location>
</feature>
<protein>
    <submittedName>
        <fullName evidence="6">Ubiquitin</fullName>
    </submittedName>
</protein>
<name>A0AAD3HCL9_9STRA</name>
<dbReference type="InterPro" id="IPR026906">
    <property type="entry name" value="LRR_5"/>
</dbReference>
<dbReference type="SUPFAM" id="SSF54236">
    <property type="entry name" value="Ubiquitin-like"/>
    <property type="match status" value="1"/>
</dbReference>
<organism evidence="6 7">
    <name type="scientific">Chaetoceros tenuissimus</name>
    <dbReference type="NCBI Taxonomy" id="426638"/>
    <lineage>
        <taxon>Eukaryota</taxon>
        <taxon>Sar</taxon>
        <taxon>Stramenopiles</taxon>
        <taxon>Ochrophyta</taxon>
        <taxon>Bacillariophyta</taxon>
        <taxon>Coscinodiscophyceae</taxon>
        <taxon>Chaetocerotophycidae</taxon>
        <taxon>Chaetocerotales</taxon>
        <taxon>Chaetocerotaceae</taxon>
        <taxon>Chaetoceros</taxon>
    </lineage>
</organism>
<feature type="compositionally biased region" description="Basic and acidic residues" evidence="3">
    <location>
        <begin position="925"/>
        <end position="934"/>
    </location>
</feature>
<comment type="caution">
    <text evidence="6">The sequence shown here is derived from an EMBL/GenBank/DDBJ whole genome shotgun (WGS) entry which is preliminary data.</text>
</comment>
<dbReference type="InterPro" id="IPR032675">
    <property type="entry name" value="LRR_dom_sf"/>
</dbReference>
<evidence type="ECO:0000313" key="6">
    <source>
        <dbReference type="EMBL" id="GFH58907.1"/>
    </source>
</evidence>
<dbReference type="InterPro" id="IPR029071">
    <property type="entry name" value="Ubiquitin-like_domsf"/>
</dbReference>
<evidence type="ECO:0000313" key="7">
    <source>
        <dbReference type="Proteomes" id="UP001054902"/>
    </source>
</evidence>
<dbReference type="FunFam" id="3.10.20.90:FF:000009">
    <property type="entry name" value="Ubiquitin-60S ribosomal protein"/>
    <property type="match status" value="1"/>
</dbReference>
<evidence type="ECO:0000256" key="3">
    <source>
        <dbReference type="SAM" id="MobiDB-lite"/>
    </source>
</evidence>
<keyword evidence="7" id="KW-1185">Reference proteome</keyword>
<dbReference type="Gene3D" id="3.10.20.90">
    <property type="entry name" value="Phosphatidylinositol 3-kinase Catalytic Subunit, Chain A, domain 1"/>
    <property type="match status" value="1"/>
</dbReference>
<evidence type="ECO:0000256" key="1">
    <source>
        <dbReference type="ARBA" id="ARBA00008430"/>
    </source>
</evidence>
<keyword evidence="4" id="KW-0472">Membrane</keyword>
<feature type="transmembrane region" description="Helical" evidence="4">
    <location>
        <begin position="216"/>
        <end position="240"/>
    </location>
</feature>
<feature type="compositionally biased region" description="Basic and acidic residues" evidence="3">
    <location>
        <begin position="907"/>
        <end position="916"/>
    </location>
</feature>
<feature type="transmembrane region" description="Helical" evidence="4">
    <location>
        <begin position="252"/>
        <end position="273"/>
    </location>
</feature>
<dbReference type="EMBL" id="BLLK01000062">
    <property type="protein sequence ID" value="GFH58907.1"/>
    <property type="molecule type" value="Genomic_DNA"/>
</dbReference>
<gene>
    <name evidence="6" type="ORF">CTEN210_15383</name>
</gene>
<dbReference type="InterPro" id="IPR050158">
    <property type="entry name" value="Ubiquitin_ubiquitin-like"/>
</dbReference>
<dbReference type="InterPro" id="IPR019956">
    <property type="entry name" value="Ubiquitin_dom"/>
</dbReference>
<feature type="compositionally biased region" description="Basic and acidic residues" evidence="3">
    <location>
        <begin position="888"/>
        <end position="898"/>
    </location>
</feature>
<dbReference type="CDD" id="cd01803">
    <property type="entry name" value="Ubl_ubiquitin"/>
    <property type="match status" value="1"/>
</dbReference>
<dbReference type="SUPFAM" id="SSF52058">
    <property type="entry name" value="L domain-like"/>
    <property type="match status" value="1"/>
</dbReference>
<feature type="transmembrane region" description="Helical" evidence="4">
    <location>
        <begin position="324"/>
        <end position="345"/>
    </location>
</feature>
<comment type="similarity">
    <text evidence="1">Belongs to the ubiquitin family.</text>
</comment>